<accession>A0ABW3B5X7</accession>
<evidence type="ECO:0000313" key="2">
    <source>
        <dbReference type="EMBL" id="MFD0798638.1"/>
    </source>
</evidence>
<organism evidence="2 3">
    <name type="scientific">Maribacter chungangensis</name>
    <dbReference type="NCBI Taxonomy" id="1069117"/>
    <lineage>
        <taxon>Bacteria</taxon>
        <taxon>Pseudomonadati</taxon>
        <taxon>Bacteroidota</taxon>
        <taxon>Flavobacteriia</taxon>
        <taxon>Flavobacteriales</taxon>
        <taxon>Flavobacteriaceae</taxon>
        <taxon>Maribacter</taxon>
    </lineage>
</organism>
<gene>
    <name evidence="2" type="ORF">ACFQZJ_14290</name>
</gene>
<keyword evidence="1" id="KW-0812">Transmembrane</keyword>
<comment type="caution">
    <text evidence="2">The sequence shown here is derived from an EMBL/GenBank/DDBJ whole genome shotgun (WGS) entry which is preliminary data.</text>
</comment>
<evidence type="ECO:0000256" key="1">
    <source>
        <dbReference type="SAM" id="Phobius"/>
    </source>
</evidence>
<dbReference type="EMBL" id="JBHTHY010000012">
    <property type="protein sequence ID" value="MFD0798638.1"/>
    <property type="molecule type" value="Genomic_DNA"/>
</dbReference>
<dbReference type="RefSeq" id="WP_379935486.1">
    <property type="nucleotide sequence ID" value="NZ_JBHTHY010000012.1"/>
</dbReference>
<sequence>MKLQHKALLFNFLGFAVLFLIARYVIGELVDWSRLYLAIGAAIFATLLAPKFAVVREGGTEKLMVKWIFMKSPKEV</sequence>
<feature type="transmembrane region" description="Helical" evidence="1">
    <location>
        <begin position="32"/>
        <end position="54"/>
    </location>
</feature>
<name>A0ABW3B5X7_9FLAO</name>
<feature type="transmembrane region" description="Helical" evidence="1">
    <location>
        <begin position="7"/>
        <end position="26"/>
    </location>
</feature>
<dbReference type="Proteomes" id="UP001597012">
    <property type="component" value="Unassembled WGS sequence"/>
</dbReference>
<reference evidence="3" key="1">
    <citation type="journal article" date="2019" name="Int. J. Syst. Evol. Microbiol.">
        <title>The Global Catalogue of Microorganisms (GCM) 10K type strain sequencing project: providing services to taxonomists for standard genome sequencing and annotation.</title>
        <authorList>
            <consortium name="The Broad Institute Genomics Platform"/>
            <consortium name="The Broad Institute Genome Sequencing Center for Infectious Disease"/>
            <person name="Wu L."/>
            <person name="Ma J."/>
        </authorList>
    </citation>
    <scope>NUCLEOTIDE SEQUENCE [LARGE SCALE GENOMIC DNA]</scope>
    <source>
        <strain evidence="3">CCUG 61948</strain>
    </source>
</reference>
<keyword evidence="1" id="KW-0472">Membrane</keyword>
<protein>
    <submittedName>
        <fullName evidence="2">Uncharacterized protein</fullName>
    </submittedName>
</protein>
<evidence type="ECO:0000313" key="3">
    <source>
        <dbReference type="Proteomes" id="UP001597012"/>
    </source>
</evidence>
<keyword evidence="3" id="KW-1185">Reference proteome</keyword>
<proteinExistence type="predicted"/>
<keyword evidence="1" id="KW-1133">Transmembrane helix</keyword>